<name>A0ABF7R3X3_LIMF3</name>
<sequence length="424" mass="48485">MVSLSNVRSRDMPNVGRRRELIMRLSRYLNVEITGQQLYLLGFTYFFTIAFLQTSMFLEFFGKNTLHDLSYLGLALILLKIFIFDKKSYIQYLATIIVLGILAITWRTSGEFTMLPMGILVLGAKDVDFKQIIRTYLIVGTLILMVTIVSSKIDIIRNLVYYRAGTSISRQSFGIIYPTDFAAHVLFLVMAYVYLKFKKANWKTYLGIIVVSLLVIKFCDARLSAYIMLLMVPVIWIGKQAAQGNKFCKFIANFSWSTPIIFGYVTVCLGYFFTISNPILKKIDQILSSRLYYEHVAIDKYGVSLFGRHMVEHAWGGLSGLRMTEKSPQSYFFIDSSYVRMLILYGLVVTLFVLVTMAILAWKSSEMGEYSLACIIVLLSIAAITEQHLYDPAYDPFLIALCAKGYFSKWQIARNNLNEFSDVD</sequence>
<proteinExistence type="predicted"/>
<keyword evidence="1" id="KW-0472">Membrane</keyword>
<dbReference type="EMBL" id="AP008937">
    <property type="protein sequence ID" value="BAG27759.1"/>
    <property type="molecule type" value="Genomic_DNA"/>
</dbReference>
<feature type="transmembrane region" description="Helical" evidence="1">
    <location>
        <begin position="89"/>
        <end position="106"/>
    </location>
</feature>
<feature type="transmembrane region" description="Helical" evidence="1">
    <location>
        <begin position="207"/>
        <end position="236"/>
    </location>
</feature>
<evidence type="ECO:0000313" key="3">
    <source>
        <dbReference type="Proteomes" id="UP000001697"/>
    </source>
</evidence>
<dbReference type="AlphaFoldDB" id="A0ABF7R3X3"/>
<organism evidence="2 3">
    <name type="scientific">Limosilactobacillus fermentum (strain NBRC 3956 / LMG 18251)</name>
    <name type="common">Lactobacillus fermentum</name>
    <dbReference type="NCBI Taxonomy" id="334390"/>
    <lineage>
        <taxon>Bacteria</taxon>
        <taxon>Bacillati</taxon>
        <taxon>Bacillota</taxon>
        <taxon>Bacilli</taxon>
        <taxon>Lactobacillales</taxon>
        <taxon>Lactobacillaceae</taxon>
        <taxon>Limosilactobacillus</taxon>
    </lineage>
</organism>
<accession>A0ABF7R3X3</accession>
<keyword evidence="3" id="KW-1185">Reference proteome</keyword>
<dbReference type="KEGG" id="lfe:LAF_1423"/>
<evidence type="ECO:0000313" key="2">
    <source>
        <dbReference type="EMBL" id="BAG27759.1"/>
    </source>
</evidence>
<protein>
    <recommendedName>
        <fullName evidence="4">Polymerase</fullName>
    </recommendedName>
</protein>
<reference evidence="2 3" key="1">
    <citation type="journal article" date="2008" name="DNA Res.">
        <title>Comparative genome analysis of Lactobacillus reuteri and Lactobacillus fermentum reveal a genomic island for reuterin and cobalamin production.</title>
        <authorList>
            <person name="Morita H."/>
            <person name="Toh H."/>
            <person name="Fukuda S."/>
            <person name="Horikawa H."/>
            <person name="Oshima K."/>
            <person name="Suzuki T."/>
            <person name="Murakami M."/>
            <person name="Hisamatsu S."/>
            <person name="Kato Y."/>
            <person name="Takizawa T."/>
            <person name="Fukuoka H."/>
            <person name="Yoshimura T."/>
            <person name="Itoh K."/>
            <person name="O'Sullivan D.J."/>
            <person name="McKay L.L."/>
            <person name="Ohno H."/>
            <person name="Kikuchi J."/>
            <person name="Masaoka T."/>
            <person name="Hattori M."/>
        </authorList>
    </citation>
    <scope>NUCLEOTIDE SEQUENCE [LARGE SCALE GENOMIC DNA]</scope>
    <source>
        <strain evidence="3">NBRC 3956 / LMG 18251</strain>
    </source>
</reference>
<gene>
    <name evidence="2" type="ordered locus">LAF_1423</name>
</gene>
<feature type="transmembrane region" description="Helical" evidence="1">
    <location>
        <begin position="135"/>
        <end position="155"/>
    </location>
</feature>
<evidence type="ECO:0000256" key="1">
    <source>
        <dbReference type="SAM" id="Phobius"/>
    </source>
</evidence>
<feature type="transmembrane region" description="Helical" evidence="1">
    <location>
        <begin position="368"/>
        <end position="385"/>
    </location>
</feature>
<feature type="transmembrane region" description="Helical" evidence="1">
    <location>
        <begin position="38"/>
        <end position="58"/>
    </location>
</feature>
<dbReference type="Proteomes" id="UP000001697">
    <property type="component" value="Chromosome"/>
</dbReference>
<feature type="transmembrane region" description="Helical" evidence="1">
    <location>
        <begin position="256"/>
        <end position="280"/>
    </location>
</feature>
<feature type="transmembrane region" description="Helical" evidence="1">
    <location>
        <begin position="65"/>
        <end position="83"/>
    </location>
</feature>
<feature type="transmembrane region" description="Helical" evidence="1">
    <location>
        <begin position="175"/>
        <end position="195"/>
    </location>
</feature>
<keyword evidence="1" id="KW-0812">Transmembrane</keyword>
<evidence type="ECO:0008006" key="4">
    <source>
        <dbReference type="Google" id="ProtNLM"/>
    </source>
</evidence>
<feature type="transmembrane region" description="Helical" evidence="1">
    <location>
        <begin position="342"/>
        <end position="362"/>
    </location>
</feature>
<keyword evidence="1" id="KW-1133">Transmembrane helix</keyword>